<sequence length="454" mass="48792">MALRSTFVLLATAIAGLAPAVQAALQIVPGATWTASNGAHMQAHGGGVIEVNGTYYLIGEDKTDGSAFQNVNCYSSRDLVQWHYEGALLSRTGSGDLGPNRVIERPKVIYNDKTHKYVLWMHVDSSNYGEAKTGVATGDTVCGKYTYHNSFQPLGFQSRDMGLFKDDDGAAYLLSEDRANGLRIMRLSDDYLTVKSNTYLWKDHIEAPALVKIKGRYYMFGSHLSGWDPNDNIVSTSTSLTSGWSAWTTFADKGSKTYSSQTHYVLPYGNGNVMYMGDRWLSKNLHASTYVWLPLSISGTSVSMKDHAAWMPNVENNKQWTTHPDEVSYVGNKGAYAGGAKAVDCKACSGGKAAGYVGGSSHGTITLSGLSAPNSDKTTLIVRYGVSEAKGRQADVRINGGSPIRMDFLPGPESGNIGESVLTVALKSGTNTIEFAGVGDAWGPDIDIVEVPAS</sequence>
<dbReference type="Proteomes" id="UP001583186">
    <property type="component" value="Unassembled WGS sequence"/>
</dbReference>
<dbReference type="InterPro" id="IPR008979">
    <property type="entry name" value="Galactose-bd-like_sf"/>
</dbReference>
<dbReference type="EMBL" id="JAWCUI010000013">
    <property type="protein sequence ID" value="KAL1899204.1"/>
    <property type="molecule type" value="Genomic_DNA"/>
</dbReference>
<dbReference type="Gene3D" id="2.115.10.20">
    <property type="entry name" value="Glycosyl hydrolase domain, family 43"/>
    <property type="match status" value="1"/>
</dbReference>
<accession>A0ABR3ZGB6</accession>
<dbReference type="CDD" id="cd18821">
    <property type="entry name" value="GH43_Pc3Gal43A-like"/>
    <property type="match status" value="1"/>
</dbReference>
<dbReference type="PANTHER" id="PTHR22925">
    <property type="entry name" value="GLYCOSYL HYDROLASE 43 FAMILY MEMBER"/>
    <property type="match status" value="1"/>
</dbReference>
<protein>
    <recommendedName>
        <fullName evidence="6">CBM6 domain-containing protein</fullName>
    </recommendedName>
</protein>
<name>A0ABR3ZGB6_9PEZI</name>
<evidence type="ECO:0000256" key="3">
    <source>
        <dbReference type="ARBA" id="ARBA00023295"/>
    </source>
</evidence>
<evidence type="ECO:0000313" key="7">
    <source>
        <dbReference type="EMBL" id="KAL1899204.1"/>
    </source>
</evidence>
<proteinExistence type="inferred from homology"/>
<organism evidence="7 8">
    <name type="scientific">Sporothrix stenoceras</name>
    <dbReference type="NCBI Taxonomy" id="5173"/>
    <lineage>
        <taxon>Eukaryota</taxon>
        <taxon>Fungi</taxon>
        <taxon>Dikarya</taxon>
        <taxon>Ascomycota</taxon>
        <taxon>Pezizomycotina</taxon>
        <taxon>Sordariomycetes</taxon>
        <taxon>Sordariomycetidae</taxon>
        <taxon>Ophiostomatales</taxon>
        <taxon>Ophiostomataceae</taxon>
        <taxon>Sporothrix</taxon>
    </lineage>
</organism>
<evidence type="ECO:0000256" key="5">
    <source>
        <dbReference type="SAM" id="SignalP"/>
    </source>
</evidence>
<keyword evidence="3 4" id="KW-0326">Glycosidase</keyword>
<dbReference type="SUPFAM" id="SSF49785">
    <property type="entry name" value="Galactose-binding domain-like"/>
    <property type="match status" value="1"/>
</dbReference>
<evidence type="ECO:0000256" key="4">
    <source>
        <dbReference type="RuleBase" id="RU361187"/>
    </source>
</evidence>
<dbReference type="Gene3D" id="2.60.120.260">
    <property type="entry name" value="Galactose-binding domain-like"/>
    <property type="match status" value="1"/>
</dbReference>
<evidence type="ECO:0000256" key="2">
    <source>
        <dbReference type="ARBA" id="ARBA00022801"/>
    </source>
</evidence>
<evidence type="ECO:0000313" key="8">
    <source>
        <dbReference type="Proteomes" id="UP001583186"/>
    </source>
</evidence>
<dbReference type="CDD" id="cd04081">
    <property type="entry name" value="CBM35_galactosidase-like"/>
    <property type="match status" value="1"/>
</dbReference>
<comment type="similarity">
    <text evidence="1 4">Belongs to the glycosyl hydrolase 43 family.</text>
</comment>
<dbReference type="SUPFAM" id="SSF75005">
    <property type="entry name" value="Arabinanase/levansucrase/invertase"/>
    <property type="match status" value="1"/>
</dbReference>
<dbReference type="Pfam" id="PF04616">
    <property type="entry name" value="Glyco_hydro_43"/>
    <property type="match status" value="1"/>
</dbReference>
<dbReference type="InterPro" id="IPR006710">
    <property type="entry name" value="Glyco_hydro_43"/>
</dbReference>
<evidence type="ECO:0000256" key="1">
    <source>
        <dbReference type="ARBA" id="ARBA00009865"/>
    </source>
</evidence>
<dbReference type="PANTHER" id="PTHR22925:SF3">
    <property type="entry name" value="GLYCOSYL HYDROLASE FAMILY PROTEIN 43"/>
    <property type="match status" value="1"/>
</dbReference>
<feature type="chain" id="PRO_5046506306" description="CBM6 domain-containing protein" evidence="5">
    <location>
        <begin position="24"/>
        <end position="454"/>
    </location>
</feature>
<dbReference type="InterPro" id="IPR023296">
    <property type="entry name" value="Glyco_hydro_beta-prop_sf"/>
</dbReference>
<reference evidence="7 8" key="1">
    <citation type="journal article" date="2024" name="IMA Fungus">
        <title>IMA Genome - F19 : A genome assembly and annotation guide to empower mycologists, including annotated draft genome sequences of Ceratocystis pirilliformis, Diaporthe australafricana, Fusarium ophioides, Paecilomyces lecythidis, and Sporothrix stenoceras.</title>
        <authorList>
            <person name="Aylward J."/>
            <person name="Wilson A.M."/>
            <person name="Visagie C.M."/>
            <person name="Spraker J."/>
            <person name="Barnes I."/>
            <person name="Buitendag C."/>
            <person name="Ceriani C."/>
            <person name="Del Mar Angel L."/>
            <person name="du Plessis D."/>
            <person name="Fuchs T."/>
            <person name="Gasser K."/>
            <person name="Kramer D."/>
            <person name="Li W."/>
            <person name="Munsamy K."/>
            <person name="Piso A."/>
            <person name="Price J.L."/>
            <person name="Sonnekus B."/>
            <person name="Thomas C."/>
            <person name="van der Nest A."/>
            <person name="van Dijk A."/>
            <person name="van Heerden A."/>
            <person name="van Vuuren N."/>
            <person name="Yilmaz N."/>
            <person name="Duong T.A."/>
            <person name="van der Merwe N.A."/>
            <person name="Wingfield M.J."/>
            <person name="Wingfield B.D."/>
        </authorList>
    </citation>
    <scope>NUCLEOTIDE SEQUENCE [LARGE SCALE GENOMIC DNA]</scope>
    <source>
        <strain evidence="7 8">CMW 5346</strain>
    </source>
</reference>
<keyword evidence="2 4" id="KW-0378">Hydrolase</keyword>
<gene>
    <name evidence="7" type="ORF">Sste5346_003126</name>
</gene>
<feature type="signal peptide" evidence="5">
    <location>
        <begin position="1"/>
        <end position="23"/>
    </location>
</feature>
<dbReference type="PROSITE" id="PS51175">
    <property type="entry name" value="CBM6"/>
    <property type="match status" value="1"/>
</dbReference>
<evidence type="ECO:0000259" key="6">
    <source>
        <dbReference type="PROSITE" id="PS51175"/>
    </source>
</evidence>
<feature type="domain" description="CBM6" evidence="6">
    <location>
        <begin position="321"/>
        <end position="452"/>
    </location>
</feature>
<dbReference type="InterPro" id="IPR005084">
    <property type="entry name" value="CBM6"/>
</dbReference>
<keyword evidence="8" id="KW-1185">Reference proteome</keyword>
<keyword evidence="5" id="KW-0732">Signal</keyword>
<comment type="caution">
    <text evidence="7">The sequence shown here is derived from an EMBL/GenBank/DDBJ whole genome shotgun (WGS) entry which is preliminary data.</text>
</comment>